<evidence type="ECO:0000313" key="7">
    <source>
        <dbReference type="EMBL" id="MFC5751309.1"/>
    </source>
</evidence>
<dbReference type="Proteomes" id="UP001596074">
    <property type="component" value="Unassembled WGS sequence"/>
</dbReference>
<dbReference type="InterPro" id="IPR015590">
    <property type="entry name" value="Aldehyde_DH_dom"/>
</dbReference>
<name>A0ABW1A775_9ACTN</name>
<feature type="domain" description="Aldehyde dehydrogenase" evidence="6">
    <location>
        <begin position="25"/>
        <end position="471"/>
    </location>
</feature>
<proteinExistence type="inferred from homology"/>
<evidence type="ECO:0000259" key="6">
    <source>
        <dbReference type="Pfam" id="PF00171"/>
    </source>
</evidence>
<accession>A0ABW1A775</accession>
<evidence type="ECO:0000256" key="2">
    <source>
        <dbReference type="ARBA" id="ARBA00023002"/>
    </source>
</evidence>
<comment type="caution">
    <text evidence="7">The sequence shown here is derived from an EMBL/GenBank/DDBJ whole genome shotgun (WGS) entry which is preliminary data.</text>
</comment>
<dbReference type="SUPFAM" id="SSF53720">
    <property type="entry name" value="ALDH-like"/>
    <property type="match status" value="1"/>
</dbReference>
<evidence type="ECO:0000313" key="8">
    <source>
        <dbReference type="Proteomes" id="UP001596074"/>
    </source>
</evidence>
<dbReference type="InterPro" id="IPR029510">
    <property type="entry name" value="Ald_DH_CS_GLU"/>
</dbReference>
<dbReference type="InterPro" id="IPR016161">
    <property type="entry name" value="Ald_DH/histidinol_DH"/>
</dbReference>
<keyword evidence="2 4" id="KW-0560">Oxidoreductase</keyword>
<evidence type="ECO:0000256" key="4">
    <source>
        <dbReference type="RuleBase" id="RU003345"/>
    </source>
</evidence>
<dbReference type="Gene3D" id="3.40.309.10">
    <property type="entry name" value="Aldehyde Dehydrogenase, Chain A, domain 2"/>
    <property type="match status" value="1"/>
</dbReference>
<dbReference type="InterPro" id="IPR016163">
    <property type="entry name" value="Ald_DH_C"/>
</dbReference>
<dbReference type="PANTHER" id="PTHR42804">
    <property type="entry name" value="ALDEHYDE DEHYDROGENASE"/>
    <property type="match status" value="1"/>
</dbReference>
<comment type="similarity">
    <text evidence="1 4">Belongs to the aldehyde dehydrogenase family.</text>
</comment>
<sequence length="491" mass="50553">MTPPHRDLVAGEWAASPAGTGPILEDPATGEALGPAPVTPEERLERALAAAESAADGWAAVPAAERADLLDAVSGALEPVAAEITALEAAATGVPIRQAAPLGVIVTGAFRLAAEQLRGGGLDTARTREDGRPVEVRRLPWGPALCLVPWNAPAPMAAHKVANALAAGCPAILKPSEYAPYGSQRFAEAVAGALAERGVPGGAFQLVHGDARTGARLTGDPRVRAVSFTGGTAGGRSVAAACAAGIKPVQLELGGNNPLVVMPDADLRRAARAAVDLLTTLNGQWCRALGRLIVPAGALDPLLEAIGERLAALRAGPPLDPETDLGPLVHSRHRDRVTARRDALGGRVRSATTVPDRGNYLAPALVTGVDPVDATEEIFGPVATVHPYRTLDEAVALANGTAYGLEGYVTGTDEDAALAVARRIRAGEVKVNGSSVLSLHLFAPRPVWGASGLGEEGTAETLRFFTNPRVVGVEDGFALHSRDTPQSRDTP</sequence>
<evidence type="ECO:0000256" key="1">
    <source>
        <dbReference type="ARBA" id="ARBA00009986"/>
    </source>
</evidence>
<evidence type="ECO:0000256" key="5">
    <source>
        <dbReference type="SAM" id="MobiDB-lite"/>
    </source>
</evidence>
<dbReference type="Gene3D" id="3.40.605.10">
    <property type="entry name" value="Aldehyde Dehydrogenase, Chain A, domain 1"/>
    <property type="match status" value="1"/>
</dbReference>
<protein>
    <submittedName>
        <fullName evidence="7">Aldehyde dehydrogenase family protein</fullName>
    </submittedName>
</protein>
<dbReference type="InterPro" id="IPR016162">
    <property type="entry name" value="Ald_DH_N"/>
</dbReference>
<organism evidence="7 8">
    <name type="scientific">Actinomadura rugatobispora</name>
    <dbReference type="NCBI Taxonomy" id="1994"/>
    <lineage>
        <taxon>Bacteria</taxon>
        <taxon>Bacillati</taxon>
        <taxon>Actinomycetota</taxon>
        <taxon>Actinomycetes</taxon>
        <taxon>Streptosporangiales</taxon>
        <taxon>Thermomonosporaceae</taxon>
        <taxon>Actinomadura</taxon>
    </lineage>
</organism>
<feature type="active site" evidence="3">
    <location>
        <position position="252"/>
    </location>
</feature>
<keyword evidence="8" id="KW-1185">Reference proteome</keyword>
<dbReference type="PROSITE" id="PS00687">
    <property type="entry name" value="ALDEHYDE_DEHYDR_GLU"/>
    <property type="match status" value="1"/>
</dbReference>
<dbReference type="EMBL" id="JBHSON010000067">
    <property type="protein sequence ID" value="MFC5751309.1"/>
    <property type="molecule type" value="Genomic_DNA"/>
</dbReference>
<dbReference type="RefSeq" id="WP_378287214.1">
    <property type="nucleotide sequence ID" value="NZ_JBHSON010000067.1"/>
</dbReference>
<feature type="region of interest" description="Disordered" evidence="5">
    <location>
        <begin position="1"/>
        <end position="36"/>
    </location>
</feature>
<reference evidence="8" key="1">
    <citation type="journal article" date="2019" name="Int. J. Syst. Evol. Microbiol.">
        <title>The Global Catalogue of Microorganisms (GCM) 10K type strain sequencing project: providing services to taxonomists for standard genome sequencing and annotation.</title>
        <authorList>
            <consortium name="The Broad Institute Genomics Platform"/>
            <consortium name="The Broad Institute Genome Sequencing Center for Infectious Disease"/>
            <person name="Wu L."/>
            <person name="Ma J."/>
        </authorList>
    </citation>
    <scope>NUCLEOTIDE SEQUENCE [LARGE SCALE GENOMIC DNA]</scope>
    <source>
        <strain evidence="8">KCTC 42087</strain>
    </source>
</reference>
<dbReference type="PANTHER" id="PTHR42804:SF1">
    <property type="entry name" value="ALDEHYDE DEHYDROGENASE-RELATED"/>
    <property type="match status" value="1"/>
</dbReference>
<gene>
    <name evidence="7" type="ORF">ACFPZN_37315</name>
</gene>
<dbReference type="Pfam" id="PF00171">
    <property type="entry name" value="Aldedh"/>
    <property type="match status" value="1"/>
</dbReference>
<dbReference type="CDD" id="cd07078">
    <property type="entry name" value="ALDH"/>
    <property type="match status" value="1"/>
</dbReference>
<evidence type="ECO:0000256" key="3">
    <source>
        <dbReference type="PROSITE-ProRule" id="PRU10007"/>
    </source>
</evidence>